<dbReference type="InterPro" id="IPR001245">
    <property type="entry name" value="Ser-Thr/Tyr_kinase_cat_dom"/>
</dbReference>
<keyword evidence="5" id="KW-0165">Cleavage on pair of basic residues</keyword>
<evidence type="ECO:0000256" key="20">
    <source>
        <dbReference type="PROSITE-ProRule" id="PRU10141"/>
    </source>
</evidence>
<evidence type="ECO:0000256" key="2">
    <source>
        <dbReference type="ARBA" id="ARBA00011902"/>
    </source>
</evidence>
<evidence type="ECO:0000256" key="12">
    <source>
        <dbReference type="ARBA" id="ARBA00022840"/>
    </source>
</evidence>
<dbReference type="InterPro" id="IPR017441">
    <property type="entry name" value="Protein_kinase_ATP_BS"/>
</dbReference>
<dbReference type="PANTHER" id="PTHR24416:SF525">
    <property type="entry name" value="INSULIN-LIKE RECEPTOR"/>
    <property type="match status" value="1"/>
</dbReference>
<dbReference type="GO" id="GO:0042593">
    <property type="term" value="P:glucose homeostasis"/>
    <property type="evidence" value="ECO:0007669"/>
    <property type="project" value="TreeGrafter"/>
</dbReference>
<dbReference type="InterPro" id="IPR013783">
    <property type="entry name" value="Ig-like_fold"/>
</dbReference>
<keyword evidence="10 20" id="KW-0547">Nucleotide-binding</keyword>
<evidence type="ECO:0000256" key="17">
    <source>
        <dbReference type="ARBA" id="ARBA00023180"/>
    </source>
</evidence>
<dbReference type="Proteomes" id="UP000826195">
    <property type="component" value="Unassembled WGS sequence"/>
</dbReference>
<keyword evidence="26" id="KW-1185">Reference proteome</keyword>
<keyword evidence="3" id="KW-0597">Phosphoprotein</keyword>
<dbReference type="SUPFAM" id="SSF49265">
    <property type="entry name" value="Fibronectin type III"/>
    <property type="match status" value="2"/>
</dbReference>
<evidence type="ECO:0000256" key="14">
    <source>
        <dbReference type="ARBA" id="ARBA00023136"/>
    </source>
</evidence>
<dbReference type="CDD" id="cd00064">
    <property type="entry name" value="FU"/>
    <property type="match status" value="1"/>
</dbReference>
<gene>
    <name evidence="25" type="ORF">KQX54_008222</name>
</gene>
<dbReference type="SMART" id="SM00261">
    <property type="entry name" value="FU"/>
    <property type="match status" value="1"/>
</dbReference>
<protein>
    <recommendedName>
        <fullName evidence="2">receptor protein-tyrosine kinase</fullName>
        <ecNumber evidence="2">2.7.10.1</ecNumber>
    </recommendedName>
</protein>
<evidence type="ECO:0000256" key="11">
    <source>
        <dbReference type="ARBA" id="ARBA00022777"/>
    </source>
</evidence>
<dbReference type="PROSITE" id="PS00109">
    <property type="entry name" value="PROTEIN_KINASE_TYR"/>
    <property type="match status" value="1"/>
</dbReference>
<dbReference type="Gene3D" id="1.10.510.10">
    <property type="entry name" value="Transferase(Phosphotransferase) domain 1"/>
    <property type="match status" value="1"/>
</dbReference>
<feature type="chain" id="PRO_5043328095" description="receptor protein-tyrosine kinase" evidence="22">
    <location>
        <begin position="27"/>
        <end position="1428"/>
    </location>
</feature>
<evidence type="ECO:0000256" key="3">
    <source>
        <dbReference type="ARBA" id="ARBA00022553"/>
    </source>
</evidence>
<feature type="signal peptide" evidence="22">
    <location>
        <begin position="1"/>
        <end position="26"/>
    </location>
</feature>
<evidence type="ECO:0000256" key="18">
    <source>
        <dbReference type="ARBA" id="ARBA00023211"/>
    </source>
</evidence>
<dbReference type="GO" id="GO:0005524">
    <property type="term" value="F:ATP binding"/>
    <property type="evidence" value="ECO:0007669"/>
    <property type="project" value="UniProtKB-UniRule"/>
</dbReference>
<dbReference type="Gene3D" id="2.60.40.10">
    <property type="entry name" value="Immunoglobulins"/>
    <property type="match status" value="3"/>
</dbReference>
<dbReference type="Pfam" id="PF07714">
    <property type="entry name" value="PK_Tyr_Ser-Thr"/>
    <property type="match status" value="1"/>
</dbReference>
<reference evidence="25 26" key="1">
    <citation type="journal article" date="2021" name="J. Hered.">
        <title>A chromosome-level genome assembly of the parasitoid wasp, Cotesia glomerata (Hymenoptera: Braconidae).</title>
        <authorList>
            <person name="Pinto B.J."/>
            <person name="Weis J.J."/>
            <person name="Gamble T."/>
            <person name="Ode P.J."/>
            <person name="Paul R."/>
            <person name="Zaspel J.M."/>
        </authorList>
    </citation>
    <scope>NUCLEOTIDE SEQUENCE [LARGE SCALE GENOMIC DNA]</scope>
    <source>
        <strain evidence="25">CgM1</strain>
    </source>
</reference>
<keyword evidence="8 22" id="KW-0732">Signal</keyword>
<evidence type="ECO:0000256" key="21">
    <source>
        <dbReference type="SAM" id="Phobius"/>
    </source>
</evidence>
<dbReference type="GO" id="GO:0043560">
    <property type="term" value="F:insulin receptor substrate binding"/>
    <property type="evidence" value="ECO:0007669"/>
    <property type="project" value="TreeGrafter"/>
</dbReference>
<keyword evidence="11" id="KW-0418">Kinase</keyword>
<dbReference type="CDD" id="cd00063">
    <property type="entry name" value="FN3"/>
    <property type="match status" value="2"/>
</dbReference>
<keyword evidence="4" id="KW-0808">Transferase</keyword>
<evidence type="ECO:0000256" key="6">
    <source>
        <dbReference type="ARBA" id="ARBA00022692"/>
    </source>
</evidence>
<dbReference type="SUPFAM" id="SSF56112">
    <property type="entry name" value="Protein kinase-like (PK-like)"/>
    <property type="match status" value="1"/>
</dbReference>
<keyword evidence="15" id="KW-0829">Tyrosine-protein kinase</keyword>
<dbReference type="Pfam" id="PF01030">
    <property type="entry name" value="Recep_L_domain"/>
    <property type="match status" value="2"/>
</dbReference>
<keyword evidence="14 21" id="KW-0472">Membrane</keyword>
<evidence type="ECO:0000256" key="16">
    <source>
        <dbReference type="ARBA" id="ARBA00023170"/>
    </source>
</evidence>
<comment type="caution">
    <text evidence="25">The sequence shown here is derived from an EMBL/GenBank/DDBJ whole genome shotgun (WGS) entry which is preliminary data.</text>
</comment>
<dbReference type="GO" id="GO:0046872">
    <property type="term" value="F:metal ion binding"/>
    <property type="evidence" value="ECO:0007669"/>
    <property type="project" value="UniProtKB-KW"/>
</dbReference>
<dbReference type="SMART" id="SM00060">
    <property type="entry name" value="FN3"/>
    <property type="match status" value="3"/>
</dbReference>
<keyword evidence="12 20" id="KW-0067">ATP-binding</keyword>
<evidence type="ECO:0000256" key="19">
    <source>
        <dbReference type="ARBA" id="ARBA00051243"/>
    </source>
</evidence>
<organism evidence="25 26">
    <name type="scientific">Cotesia glomerata</name>
    <name type="common">Lepidopteran parasitic wasp</name>
    <name type="synonym">Apanteles glomeratus</name>
    <dbReference type="NCBI Taxonomy" id="32391"/>
    <lineage>
        <taxon>Eukaryota</taxon>
        <taxon>Metazoa</taxon>
        <taxon>Ecdysozoa</taxon>
        <taxon>Arthropoda</taxon>
        <taxon>Hexapoda</taxon>
        <taxon>Insecta</taxon>
        <taxon>Pterygota</taxon>
        <taxon>Neoptera</taxon>
        <taxon>Endopterygota</taxon>
        <taxon>Hymenoptera</taxon>
        <taxon>Apocrita</taxon>
        <taxon>Ichneumonoidea</taxon>
        <taxon>Braconidae</taxon>
        <taxon>Microgastrinae</taxon>
        <taxon>Cotesia</taxon>
    </lineage>
</organism>
<keyword evidence="9" id="KW-0677">Repeat</keyword>
<keyword evidence="17" id="KW-0325">Glycoprotein</keyword>
<keyword evidence="13 21" id="KW-1133">Transmembrane helix</keyword>
<dbReference type="PROSITE" id="PS50853">
    <property type="entry name" value="FN3"/>
    <property type="match status" value="1"/>
</dbReference>
<keyword evidence="6 21" id="KW-0812">Transmembrane</keyword>
<evidence type="ECO:0000256" key="1">
    <source>
        <dbReference type="ARBA" id="ARBA00004479"/>
    </source>
</evidence>
<dbReference type="GO" id="GO:0005009">
    <property type="term" value="F:insulin receptor activity"/>
    <property type="evidence" value="ECO:0007669"/>
    <property type="project" value="TreeGrafter"/>
</dbReference>
<evidence type="ECO:0000313" key="25">
    <source>
        <dbReference type="EMBL" id="KAH0554178.1"/>
    </source>
</evidence>
<dbReference type="InterPro" id="IPR050122">
    <property type="entry name" value="RTK"/>
</dbReference>
<dbReference type="GO" id="GO:0051897">
    <property type="term" value="P:positive regulation of phosphatidylinositol 3-kinase/protein kinase B signal transduction"/>
    <property type="evidence" value="ECO:0007669"/>
    <property type="project" value="TreeGrafter"/>
</dbReference>
<keyword evidence="16" id="KW-0675">Receptor</keyword>
<evidence type="ECO:0000256" key="8">
    <source>
        <dbReference type="ARBA" id="ARBA00022729"/>
    </source>
</evidence>
<dbReference type="Pfam" id="PF00041">
    <property type="entry name" value="fn3"/>
    <property type="match status" value="1"/>
</dbReference>
<keyword evidence="18" id="KW-0464">Manganese</keyword>
<feature type="transmembrane region" description="Helical" evidence="21">
    <location>
        <begin position="1020"/>
        <end position="1043"/>
    </location>
</feature>
<dbReference type="EMBL" id="JAHXZJ010001119">
    <property type="protein sequence ID" value="KAH0554178.1"/>
    <property type="molecule type" value="Genomic_DNA"/>
</dbReference>
<dbReference type="Gene3D" id="3.80.20.20">
    <property type="entry name" value="Receptor L-domain"/>
    <property type="match status" value="2"/>
</dbReference>
<dbReference type="InterPro" id="IPR000494">
    <property type="entry name" value="Rcpt_L-dom"/>
</dbReference>
<dbReference type="InterPro" id="IPR009030">
    <property type="entry name" value="Growth_fac_rcpt_cys_sf"/>
</dbReference>
<dbReference type="GO" id="GO:0005899">
    <property type="term" value="C:insulin receptor complex"/>
    <property type="evidence" value="ECO:0007669"/>
    <property type="project" value="TreeGrafter"/>
</dbReference>
<dbReference type="PRINTS" id="PR00109">
    <property type="entry name" value="TYRKINASE"/>
</dbReference>
<dbReference type="InterPro" id="IPR011009">
    <property type="entry name" value="Kinase-like_dom_sf"/>
</dbReference>
<dbReference type="InterPro" id="IPR008266">
    <property type="entry name" value="Tyr_kinase_AS"/>
</dbReference>
<evidence type="ECO:0000259" key="24">
    <source>
        <dbReference type="PROSITE" id="PS50853"/>
    </source>
</evidence>
<evidence type="ECO:0000256" key="7">
    <source>
        <dbReference type="ARBA" id="ARBA00022723"/>
    </source>
</evidence>
<dbReference type="SUPFAM" id="SSF52058">
    <property type="entry name" value="L domain-like"/>
    <property type="match status" value="2"/>
</dbReference>
<evidence type="ECO:0000256" key="13">
    <source>
        <dbReference type="ARBA" id="ARBA00022989"/>
    </source>
</evidence>
<dbReference type="InterPro" id="IPR036941">
    <property type="entry name" value="Rcpt_L-dom_sf"/>
</dbReference>
<dbReference type="PANTHER" id="PTHR24416">
    <property type="entry name" value="TYROSINE-PROTEIN KINASE RECEPTOR"/>
    <property type="match status" value="1"/>
</dbReference>
<sequence>MKTRKLLLPVLLTLGIVFFLVLPSIADDHLSQIKSANKKFLKNYTKHRDKNSKGKYDPELHDKAYVYSDEVTEHFINDDHDDGTDSLVNRNNRAIAVSSSNNGNSSKIGQQVIKSNLPNETLKVDKKTSMRARKLKNFTIANGICQSIDIRNRVSNFEILRDCEVIEGFLQIVLIDNNTESDFEDLSFPKLREITSYMLLYRISNLRSLQNLFPNLEVIRGDKLILDYSFMIYEVPNLEEIGLTKLTKILRGAVRIEKNPSLCYANTIDWNEIVVNGENVIKDNQNPGDCRVDCSSCPGKLCWNENSCQKTKKPECHEKCLSDCFGSTDRDCYVCKNYRYGGRCVSECPNHLYAYSSRRCITAQECSNLNNIRKSDEDSKRWRAFNGLCLDHCPLNFEERFDQNNSPTCEACNGTCRKIGFSGLIRHISDLQRYQGTTFIDGNLEFQIQNEIPNIVEELTNAFGLVEEITGYLKISHSFPIVSLEFFKKLRVIGGKFVDMARASVVVLDNPNLSSLFPESQTVKILNGRIFFHYNPRLCMSKIISFAKSAGIKNFTEIEIQPDSNGEKVACDIVNINLTIKQKGSYFVDLAWEIYNPSEGQRLLGYLLSYIETNNENVTFEGNSCGDKHWQVLDVEIPSLDSPNTKISKLIVDLKPYTKYAAYVKTLAVRDKNSFRSPTGQSEIMYFTTEPDIPSVPFDVKSYAKSTSEIIVEWSPPEQPNGPILNYIIRGYLRREDRKFLLSRNYCNNELVNEIEEQQIPEVTVKPALIDLRVPACCRKDRIVSTESASKSFEIFCPNNVTLTHASPDKRNYCRFNEYVVNNNYKSDFSSGVNFPVEATKIDILDDKKTRIYNDVYYSFVFNVSANISSYSLKKLRHYSLYTISVTACGVTLKNGTRLCSSNQYTNVRTKALLRMDDVDNIKISVLNDTIVLITWDTVNDPNGITVSYIIEYTNLNVQNAKKNTICISEGVYREKRGTYTLTNLTPGRYSVRLRSTSLAGSGNWSQINYFSIDIKNDKLTIVIILVVLSFVIVIAIIGYFYLSYQKKKFQARLIASVNPDYVETKYVKDNWEVPRENLVVGGPLGYGNFGRVFRGKLNGVQDVAIKTITEKNYTEDDKNEFLNEASVMKKFSTYHIVKLLGVVSEDEPPYVIMELMEKGDLKSYLRENRDILILDVPRIIRMAGEIADGMAYLEANKFVHRDLAARNCMVSKGLVCKIGDFGMARDIYETDYYKIGQKGLLPIRWMAPENLSDGVFTSDSDVWSFGIVLYEILTMGELPYQGFSNDDVLSHVLRKGIVTIPRNCPEIVLKLMEKCFKWRPSERPTFIEIVSELEPFLAQDFCEKSFYHSEEGVALRNAGIKKTYHNPAQIRFYWGQESTARWVRDCEDNVTLLDQTMTTGANRNRKLKNGLQHLGNVLAMEDVPLDR</sequence>
<evidence type="ECO:0000256" key="9">
    <source>
        <dbReference type="ARBA" id="ARBA00022737"/>
    </source>
</evidence>
<evidence type="ECO:0000313" key="26">
    <source>
        <dbReference type="Proteomes" id="UP000826195"/>
    </source>
</evidence>
<dbReference type="InterPro" id="IPR000719">
    <property type="entry name" value="Prot_kinase_dom"/>
</dbReference>
<dbReference type="SMART" id="SM00219">
    <property type="entry name" value="TyrKc"/>
    <property type="match status" value="1"/>
</dbReference>
<accession>A0AAV7IJA9</accession>
<comment type="subcellular location">
    <subcellularLocation>
        <location evidence="1">Membrane</location>
        <topology evidence="1">Single-pass type I membrane protein</topology>
    </subcellularLocation>
</comment>
<feature type="binding site" evidence="20">
    <location>
        <position position="1107"/>
    </location>
    <ligand>
        <name>ATP</name>
        <dbReference type="ChEBI" id="CHEBI:30616"/>
    </ligand>
</feature>
<dbReference type="EC" id="2.7.10.1" evidence="2"/>
<evidence type="ECO:0000256" key="22">
    <source>
        <dbReference type="SAM" id="SignalP"/>
    </source>
</evidence>
<dbReference type="Gene3D" id="3.30.200.20">
    <property type="entry name" value="Phosphorylase Kinase, domain 1"/>
    <property type="match status" value="1"/>
</dbReference>
<dbReference type="Gene3D" id="2.10.220.10">
    <property type="entry name" value="Hormone Receptor, Insulin-like Growth Factor Receptor 1, Chain A, domain 2"/>
    <property type="match status" value="1"/>
</dbReference>
<evidence type="ECO:0000259" key="23">
    <source>
        <dbReference type="PROSITE" id="PS50011"/>
    </source>
</evidence>
<dbReference type="InterPro" id="IPR020635">
    <property type="entry name" value="Tyr_kinase_cat_dom"/>
</dbReference>
<dbReference type="InterPro" id="IPR006212">
    <property type="entry name" value="Furin_repeat"/>
</dbReference>
<dbReference type="GO" id="GO:0030424">
    <property type="term" value="C:axon"/>
    <property type="evidence" value="ECO:0007669"/>
    <property type="project" value="TreeGrafter"/>
</dbReference>
<dbReference type="PROSITE" id="PS50011">
    <property type="entry name" value="PROTEIN_KINASE_DOM"/>
    <property type="match status" value="1"/>
</dbReference>
<dbReference type="FunFam" id="1.10.510.10:FF:000554">
    <property type="entry name" value="Predicted protein"/>
    <property type="match status" value="1"/>
</dbReference>
<dbReference type="InterPro" id="IPR006211">
    <property type="entry name" value="Furin-like_Cys-rich_dom"/>
</dbReference>
<dbReference type="GO" id="GO:0043410">
    <property type="term" value="P:positive regulation of MAPK cascade"/>
    <property type="evidence" value="ECO:0007669"/>
    <property type="project" value="TreeGrafter"/>
</dbReference>
<dbReference type="InterPro" id="IPR036116">
    <property type="entry name" value="FN3_sf"/>
</dbReference>
<name>A0AAV7IJA9_COTGL</name>
<evidence type="ECO:0000256" key="5">
    <source>
        <dbReference type="ARBA" id="ARBA00022685"/>
    </source>
</evidence>
<dbReference type="InterPro" id="IPR003961">
    <property type="entry name" value="FN3_dom"/>
</dbReference>
<keyword evidence="7" id="KW-0479">Metal-binding</keyword>
<feature type="domain" description="Fibronectin type-III" evidence="24">
    <location>
        <begin position="918"/>
        <end position="1018"/>
    </location>
</feature>
<evidence type="ECO:0000256" key="4">
    <source>
        <dbReference type="ARBA" id="ARBA00022679"/>
    </source>
</evidence>
<dbReference type="Pfam" id="PF00757">
    <property type="entry name" value="Furin-like"/>
    <property type="match status" value="1"/>
</dbReference>
<dbReference type="SUPFAM" id="SSF57184">
    <property type="entry name" value="Growth factor receptor domain"/>
    <property type="match status" value="1"/>
</dbReference>
<proteinExistence type="predicted"/>
<comment type="catalytic activity">
    <reaction evidence="19">
        <text>L-tyrosyl-[protein] + ATP = O-phospho-L-tyrosyl-[protein] + ADP + H(+)</text>
        <dbReference type="Rhea" id="RHEA:10596"/>
        <dbReference type="Rhea" id="RHEA-COMP:10136"/>
        <dbReference type="Rhea" id="RHEA-COMP:20101"/>
        <dbReference type="ChEBI" id="CHEBI:15378"/>
        <dbReference type="ChEBI" id="CHEBI:30616"/>
        <dbReference type="ChEBI" id="CHEBI:46858"/>
        <dbReference type="ChEBI" id="CHEBI:61978"/>
        <dbReference type="ChEBI" id="CHEBI:456216"/>
        <dbReference type="EC" id="2.7.10.1"/>
    </reaction>
</comment>
<evidence type="ECO:0000256" key="15">
    <source>
        <dbReference type="ARBA" id="ARBA00023137"/>
    </source>
</evidence>
<feature type="domain" description="Protein kinase" evidence="23">
    <location>
        <begin position="1079"/>
        <end position="1338"/>
    </location>
</feature>
<dbReference type="PROSITE" id="PS00107">
    <property type="entry name" value="PROTEIN_KINASE_ATP"/>
    <property type="match status" value="1"/>
</dbReference>
<evidence type="ECO:0000256" key="10">
    <source>
        <dbReference type="ARBA" id="ARBA00022741"/>
    </source>
</evidence>